<evidence type="ECO:0000256" key="6">
    <source>
        <dbReference type="ARBA" id="ARBA00022925"/>
    </source>
</evidence>
<dbReference type="RefSeq" id="WP_205184569.1">
    <property type="nucleotide sequence ID" value="NZ_JAFBFC010000001.1"/>
</dbReference>
<dbReference type="Gene3D" id="1.20.1070.10">
    <property type="entry name" value="Rhodopsin 7-helix transmembrane proteins"/>
    <property type="match status" value="1"/>
</dbReference>
<dbReference type="PROSITE" id="PS00950">
    <property type="entry name" value="BACTERIAL_OPSIN_1"/>
    <property type="match status" value="1"/>
</dbReference>
<organism evidence="12 13">
    <name type="scientific">Priestia iocasae</name>
    <dbReference type="NCBI Taxonomy" id="2291674"/>
    <lineage>
        <taxon>Bacteria</taxon>
        <taxon>Bacillati</taxon>
        <taxon>Bacillota</taxon>
        <taxon>Bacilli</taxon>
        <taxon>Bacillales</taxon>
        <taxon>Bacillaceae</taxon>
        <taxon>Priestia</taxon>
    </lineage>
</organism>
<protein>
    <submittedName>
        <fullName evidence="12">Bacteriorhodopsin</fullName>
    </submittedName>
</protein>
<comment type="caution">
    <text evidence="12">The sequence shown here is derived from an EMBL/GenBank/DDBJ whole genome shotgun (WGS) entry which is preliminary data.</text>
</comment>
<dbReference type="EMBL" id="JAFBFC010000001">
    <property type="protein sequence ID" value="MBM7702171.1"/>
    <property type="molecule type" value="Genomic_DNA"/>
</dbReference>
<comment type="similarity">
    <text evidence="2">Belongs to the archaeal/bacterial/fungal opsin family.</text>
</comment>
<evidence type="ECO:0000256" key="3">
    <source>
        <dbReference type="ARBA" id="ARBA00022543"/>
    </source>
</evidence>
<evidence type="ECO:0000256" key="4">
    <source>
        <dbReference type="ARBA" id="ARBA00022606"/>
    </source>
</evidence>
<sequence>MYPVEVQLLWLYVSIMFLGAIVFFFMSRNRKGVPRVEYMIAIIIPVWSGLAYLSMALGQGVLQLNGSIIYFARYIDWVVTTPLLLVALSLTAMFYSKQKDFIMIGTLVVADIIMVLSGLLGDLSSGPAVYTWYLVGLSAFLVILYIIWYPLRQIAQSQSSQLHTTYTIMAGYLTAFWVSYPTVWLLGPSGLGVIGQIADTMFFVLLPIFSKVGFSLLDLIRLRKINELKGTDIKDRTPL</sequence>
<evidence type="ECO:0000256" key="7">
    <source>
        <dbReference type="ARBA" id="ARBA00022989"/>
    </source>
</evidence>
<dbReference type="PRINTS" id="PR00251">
    <property type="entry name" value="BACTRLOPSIN"/>
</dbReference>
<keyword evidence="4" id="KW-0716">Sensory transduction</keyword>
<dbReference type="PANTHER" id="PTHR28286">
    <property type="match status" value="1"/>
</dbReference>
<evidence type="ECO:0000256" key="8">
    <source>
        <dbReference type="ARBA" id="ARBA00022991"/>
    </source>
</evidence>
<evidence type="ECO:0000256" key="11">
    <source>
        <dbReference type="SAM" id="Phobius"/>
    </source>
</evidence>
<gene>
    <name evidence="12" type="ORF">JOC83_000997</name>
</gene>
<feature type="transmembrane region" description="Helical" evidence="11">
    <location>
        <begin position="200"/>
        <end position="220"/>
    </location>
</feature>
<keyword evidence="10" id="KW-0675">Receptor</keyword>
<dbReference type="Proteomes" id="UP000809829">
    <property type="component" value="Unassembled WGS sequence"/>
</dbReference>
<evidence type="ECO:0000256" key="10">
    <source>
        <dbReference type="ARBA" id="ARBA00023170"/>
    </source>
</evidence>
<proteinExistence type="inferred from homology"/>
<feature type="transmembrane region" description="Helical" evidence="11">
    <location>
        <begin position="163"/>
        <end position="180"/>
    </location>
</feature>
<feature type="transmembrane region" description="Helical" evidence="11">
    <location>
        <begin position="74"/>
        <end position="94"/>
    </location>
</feature>
<dbReference type="SMART" id="SM01021">
    <property type="entry name" value="Bac_rhodopsin"/>
    <property type="match status" value="1"/>
</dbReference>
<evidence type="ECO:0000256" key="1">
    <source>
        <dbReference type="ARBA" id="ARBA00004141"/>
    </source>
</evidence>
<accession>A0ABS2QRU6</accession>
<keyword evidence="5 11" id="KW-0812">Transmembrane</keyword>
<evidence type="ECO:0000256" key="9">
    <source>
        <dbReference type="ARBA" id="ARBA00023136"/>
    </source>
</evidence>
<feature type="transmembrane region" description="Helical" evidence="11">
    <location>
        <begin position="6"/>
        <end position="26"/>
    </location>
</feature>
<feature type="transmembrane region" description="Helical" evidence="11">
    <location>
        <begin position="101"/>
        <end position="120"/>
    </location>
</feature>
<reference evidence="12 13" key="1">
    <citation type="submission" date="2021-01" db="EMBL/GenBank/DDBJ databases">
        <title>Genomic Encyclopedia of Type Strains, Phase IV (KMG-IV): sequencing the most valuable type-strain genomes for metagenomic binning, comparative biology and taxonomic classification.</title>
        <authorList>
            <person name="Goeker M."/>
        </authorList>
    </citation>
    <scope>NUCLEOTIDE SEQUENCE [LARGE SCALE GENOMIC DNA]</scope>
    <source>
        <strain evidence="12 13">DSM 104297</strain>
    </source>
</reference>
<keyword evidence="13" id="KW-1185">Reference proteome</keyword>
<comment type="subcellular location">
    <subcellularLocation>
        <location evidence="1">Membrane</location>
        <topology evidence="1">Multi-pass membrane protein</topology>
    </subcellularLocation>
</comment>
<name>A0ABS2QRU6_9BACI</name>
<evidence type="ECO:0000256" key="2">
    <source>
        <dbReference type="ARBA" id="ARBA00008130"/>
    </source>
</evidence>
<dbReference type="PANTHER" id="PTHR28286:SF2">
    <property type="entry name" value="BACTERIORHODOPSIN _OPSIN, NOPA (EUROFUNG)"/>
    <property type="match status" value="1"/>
</dbReference>
<dbReference type="InterPro" id="IPR018229">
    <property type="entry name" value="Rhodopsin_retinal_BS"/>
</dbReference>
<keyword evidence="8" id="KW-0157">Chromophore</keyword>
<dbReference type="Pfam" id="PF01036">
    <property type="entry name" value="Bac_rhodopsin"/>
    <property type="match status" value="1"/>
</dbReference>
<dbReference type="InterPro" id="IPR001425">
    <property type="entry name" value="Arc/bac/fun_rhodopsins"/>
</dbReference>
<keyword evidence="3" id="KW-0600">Photoreceptor protein</keyword>
<evidence type="ECO:0000256" key="5">
    <source>
        <dbReference type="ARBA" id="ARBA00022692"/>
    </source>
</evidence>
<keyword evidence="6" id="KW-0681">Retinal protein</keyword>
<keyword evidence="9 11" id="KW-0472">Membrane</keyword>
<keyword evidence="7 11" id="KW-1133">Transmembrane helix</keyword>
<evidence type="ECO:0000313" key="12">
    <source>
        <dbReference type="EMBL" id="MBM7702171.1"/>
    </source>
</evidence>
<dbReference type="SUPFAM" id="SSF81321">
    <property type="entry name" value="Family A G protein-coupled receptor-like"/>
    <property type="match status" value="1"/>
</dbReference>
<evidence type="ECO:0000313" key="13">
    <source>
        <dbReference type="Proteomes" id="UP000809829"/>
    </source>
</evidence>
<feature type="transmembrane region" description="Helical" evidence="11">
    <location>
        <begin position="38"/>
        <end position="62"/>
    </location>
</feature>
<feature type="transmembrane region" description="Helical" evidence="11">
    <location>
        <begin position="132"/>
        <end position="151"/>
    </location>
</feature>